<accession>A0A5N6PKM0</accession>
<evidence type="ECO:0008006" key="4">
    <source>
        <dbReference type="Google" id="ProtNLM"/>
    </source>
</evidence>
<feature type="compositionally biased region" description="Polar residues" evidence="1">
    <location>
        <begin position="165"/>
        <end position="174"/>
    </location>
</feature>
<dbReference type="PANTHER" id="PTHR34222:SF99">
    <property type="entry name" value="PROTEIN, PUTATIVE-RELATED"/>
    <property type="match status" value="1"/>
</dbReference>
<feature type="region of interest" description="Disordered" evidence="1">
    <location>
        <begin position="150"/>
        <end position="243"/>
    </location>
</feature>
<evidence type="ECO:0000256" key="1">
    <source>
        <dbReference type="SAM" id="MobiDB-lite"/>
    </source>
</evidence>
<feature type="compositionally biased region" description="Basic and acidic residues" evidence="1">
    <location>
        <begin position="222"/>
        <end position="242"/>
    </location>
</feature>
<dbReference type="Proteomes" id="UP000326396">
    <property type="component" value="Linkage Group LG12"/>
</dbReference>
<protein>
    <recommendedName>
        <fullName evidence="4">CCHC-type domain-containing protein</fullName>
    </recommendedName>
</protein>
<feature type="compositionally biased region" description="Polar residues" evidence="1">
    <location>
        <begin position="182"/>
        <end position="216"/>
    </location>
</feature>
<sequence length="644" mass="71555">MGLDDVYQPVCTCLLTIDLLPTLKVAFSIISREESHRGTPGLQKGQNVGFMSKGNQFENKKNFYKGQNPNLKCTHCNKIGHTAERCFEIVGYPQGPKSKNSGQNNNQNNKSAMSNNYKGNKGETGTAPTLITEQINQLLGLINGKTNEGKIPSNFGVPDDDGGNVQLSPKSSITPRDKTLESSDTFENTVQHSESFISSEGTNNSQKLQESKFNSSEETDLGEQKVEKGPFEGTSDPHDNQRRSARIKSLPSHFEDFIIEGKVKYGNSLNEINEALGYFVEEMLRPSSGSVSVSRFCYLNQYGPFSGNWLPTLGPSELRSSFSPKPFDKNSLTRSENFRSLPSPKPSFSSSSDAGFVYGTGSSVRVKFGVEPGQMSHQYEIGGDLGVLYESLGDGIACTLNESLMGHSSEDATWEDALWVQGQFPDTSLEVKTFSEGAGIDTSDTIMNSKKKPERVFWNPVCKSDQRKRLRLGVIVGSRTSQRVFGFPIAVSIKQEASIETNRDLNEKTKRVKEDCGPEPEWMEWKERVTKEVLVPEKENECENPLSKLVLQAESKNDKVVGLCHNNEKLEEVRVVSPKCKPIKIQEVGVTQAKEGGKEVKDEDTQKVFKANIECARDKDKVMKMKEDDIYHKGRKPKFRDNGG</sequence>
<keyword evidence="3" id="KW-1185">Reference proteome</keyword>
<evidence type="ECO:0000313" key="3">
    <source>
        <dbReference type="Proteomes" id="UP000326396"/>
    </source>
</evidence>
<feature type="region of interest" description="Disordered" evidence="1">
    <location>
        <begin position="95"/>
        <end position="126"/>
    </location>
</feature>
<dbReference type="AlphaFoldDB" id="A0A5N6PKM0"/>
<proteinExistence type="predicted"/>
<feature type="compositionally biased region" description="Low complexity" evidence="1">
    <location>
        <begin position="97"/>
        <end position="116"/>
    </location>
</feature>
<name>A0A5N6PKM0_9ASTR</name>
<comment type="caution">
    <text evidence="2">The sequence shown here is derived from an EMBL/GenBank/DDBJ whole genome shotgun (WGS) entry which is preliminary data.</text>
</comment>
<feature type="region of interest" description="Disordered" evidence="1">
    <location>
        <begin position="324"/>
        <end position="351"/>
    </location>
</feature>
<gene>
    <name evidence="2" type="ORF">E3N88_09748</name>
</gene>
<dbReference type="PANTHER" id="PTHR34222">
    <property type="entry name" value="GAG_PRE-INTEGRS DOMAIN-CONTAINING PROTEIN"/>
    <property type="match status" value="1"/>
</dbReference>
<evidence type="ECO:0000313" key="2">
    <source>
        <dbReference type="EMBL" id="KAD6455042.1"/>
    </source>
</evidence>
<organism evidence="2 3">
    <name type="scientific">Mikania micrantha</name>
    <name type="common">bitter vine</name>
    <dbReference type="NCBI Taxonomy" id="192012"/>
    <lineage>
        <taxon>Eukaryota</taxon>
        <taxon>Viridiplantae</taxon>
        <taxon>Streptophyta</taxon>
        <taxon>Embryophyta</taxon>
        <taxon>Tracheophyta</taxon>
        <taxon>Spermatophyta</taxon>
        <taxon>Magnoliopsida</taxon>
        <taxon>eudicotyledons</taxon>
        <taxon>Gunneridae</taxon>
        <taxon>Pentapetalae</taxon>
        <taxon>asterids</taxon>
        <taxon>campanulids</taxon>
        <taxon>Asterales</taxon>
        <taxon>Asteraceae</taxon>
        <taxon>Asteroideae</taxon>
        <taxon>Heliantheae alliance</taxon>
        <taxon>Eupatorieae</taxon>
        <taxon>Mikania</taxon>
    </lineage>
</organism>
<feature type="compositionally biased region" description="Low complexity" evidence="1">
    <location>
        <begin position="340"/>
        <end position="351"/>
    </location>
</feature>
<reference evidence="2 3" key="1">
    <citation type="submission" date="2019-05" db="EMBL/GenBank/DDBJ databases">
        <title>Mikania micrantha, genome provides insights into the molecular mechanism of rapid growth.</title>
        <authorList>
            <person name="Liu B."/>
        </authorList>
    </citation>
    <scope>NUCLEOTIDE SEQUENCE [LARGE SCALE GENOMIC DNA]</scope>
    <source>
        <strain evidence="2">NLD-2019</strain>
        <tissue evidence="2">Leaf</tissue>
    </source>
</reference>
<dbReference type="EMBL" id="SZYD01000004">
    <property type="protein sequence ID" value="KAD6455042.1"/>
    <property type="molecule type" value="Genomic_DNA"/>
</dbReference>